<evidence type="ECO:0000256" key="5">
    <source>
        <dbReference type="ARBA" id="ARBA00023043"/>
    </source>
</evidence>
<evidence type="ECO:0000256" key="6">
    <source>
        <dbReference type="PROSITE-ProRule" id="PRU00023"/>
    </source>
</evidence>
<evidence type="ECO:0000256" key="1">
    <source>
        <dbReference type="ARBA" id="ARBA00022723"/>
    </source>
</evidence>
<evidence type="ECO:0000313" key="9">
    <source>
        <dbReference type="EMBL" id="EJK68803.1"/>
    </source>
</evidence>
<dbReference type="PROSITE" id="PS50089">
    <property type="entry name" value="ZF_RING_2"/>
    <property type="match status" value="1"/>
</dbReference>
<keyword evidence="10" id="KW-1185">Reference proteome</keyword>
<dbReference type="Gene3D" id="1.25.40.20">
    <property type="entry name" value="Ankyrin repeat-containing domain"/>
    <property type="match status" value="1"/>
</dbReference>
<dbReference type="PROSITE" id="PS50297">
    <property type="entry name" value="ANK_REP_REGION"/>
    <property type="match status" value="1"/>
</dbReference>
<evidence type="ECO:0000256" key="7">
    <source>
        <dbReference type="PROSITE-ProRule" id="PRU00175"/>
    </source>
</evidence>
<feature type="repeat" description="ANK" evidence="6">
    <location>
        <begin position="141"/>
        <end position="173"/>
    </location>
</feature>
<dbReference type="AlphaFoldDB" id="K0SRB9"/>
<dbReference type="InterPro" id="IPR017907">
    <property type="entry name" value="Znf_RING_CS"/>
</dbReference>
<evidence type="ECO:0000313" key="10">
    <source>
        <dbReference type="Proteomes" id="UP000266841"/>
    </source>
</evidence>
<feature type="domain" description="RING-type" evidence="8">
    <location>
        <begin position="347"/>
        <end position="394"/>
    </location>
</feature>
<sequence length="770" mass="85219">MDLRLQLQQIVHPVVHDERRLPVRALVELAADQILFRGIPPKVGLDGFDKSRLVKRLWSVANNERMYWLTGPLLERLAEQDSEEVINVTVASPNGDGIEETVLSWLCRYKLFHKQHGFSGKDDMIALAIQAGADTNVKNVDLMTPIFFAAKYTTARAVELLLDGGADVNQKDCFGQSVWKTAVERPDVEIIELLIRKTSDILPVRDERFPVSFTPGGRRDETSLTLADFMLGQYSGFFATDAKLVPISWRICGPPSNSAMALALIRVLQGGARFSPFNASDFEDVNRAVLAVVRHIESPKFDHTFAKGFYFETNKVLRDVIFGRQLPPAIHRELEEQERIHEPNGACPICLNDFGPGDKTVTLYCGHQYCLDCVREFGRTPLYQQDDKRCPMCKRLICGDVLPKGFLQAHRKANLQRSGGVDRHDATVKLRERGPHVLTDDQLRFECKSLLNKTEGTRFEMLAELDDFMKSTVKPGTLNISMSSVDAPRRVNMDRAIIELSSSVSLVGNSNIMIIPPRHGPVVISIKVKGVPILATLSMSAYTIVPKVIADNFRLKTKLIKTSQLITHQGNTVKVAAVVDEFDFMLDDSVNVCLNNAIITENQDALFSIQLGADFFASAAWTRCCTPIFDEGSSKALSHVIVDGGFSDNVFLPEGGDEMRYYSRDGKISQIPFIHVMDLAGGSITLGDKEKRGHNFDFGDQPGMARGTQTALPQDSSIGSCANIYDAATTAFDQVPGTMATTGKVVACVLPDVYVWGLGDVRATQLMKNG</sequence>
<keyword evidence="2" id="KW-0677">Repeat</keyword>
<keyword evidence="5 6" id="KW-0040">ANK repeat</keyword>
<evidence type="ECO:0000256" key="3">
    <source>
        <dbReference type="ARBA" id="ARBA00022771"/>
    </source>
</evidence>
<dbReference type="SMART" id="SM00248">
    <property type="entry name" value="ANK"/>
    <property type="match status" value="3"/>
</dbReference>
<dbReference type="Pfam" id="PF12796">
    <property type="entry name" value="Ank_2"/>
    <property type="match status" value="1"/>
</dbReference>
<dbReference type="InterPro" id="IPR002110">
    <property type="entry name" value="Ankyrin_rpt"/>
</dbReference>
<protein>
    <recommendedName>
        <fullName evidence="8">RING-type domain-containing protein</fullName>
    </recommendedName>
</protein>
<dbReference type="InterPro" id="IPR001841">
    <property type="entry name" value="Znf_RING"/>
</dbReference>
<keyword evidence="4" id="KW-0862">Zinc</keyword>
<dbReference type="EMBL" id="AGNL01010819">
    <property type="protein sequence ID" value="EJK68803.1"/>
    <property type="molecule type" value="Genomic_DNA"/>
</dbReference>
<keyword evidence="3 7" id="KW-0863">Zinc-finger</keyword>
<dbReference type="Pfam" id="PF13639">
    <property type="entry name" value="zf-RING_2"/>
    <property type="match status" value="1"/>
</dbReference>
<dbReference type="InterPro" id="IPR013083">
    <property type="entry name" value="Znf_RING/FYVE/PHD"/>
</dbReference>
<dbReference type="SUPFAM" id="SSF57850">
    <property type="entry name" value="RING/U-box"/>
    <property type="match status" value="1"/>
</dbReference>
<dbReference type="SUPFAM" id="SSF48403">
    <property type="entry name" value="Ankyrin repeat"/>
    <property type="match status" value="1"/>
</dbReference>
<evidence type="ECO:0000256" key="2">
    <source>
        <dbReference type="ARBA" id="ARBA00022737"/>
    </source>
</evidence>
<dbReference type="OrthoDB" id="48414at2759"/>
<dbReference type="PROSITE" id="PS00518">
    <property type="entry name" value="ZF_RING_1"/>
    <property type="match status" value="1"/>
</dbReference>
<dbReference type="PANTHER" id="PTHR24171">
    <property type="entry name" value="ANKYRIN REPEAT DOMAIN-CONTAINING PROTEIN 39-RELATED"/>
    <property type="match status" value="1"/>
</dbReference>
<proteinExistence type="predicted"/>
<gene>
    <name evidence="9" type="ORF">THAOC_09987</name>
</gene>
<name>K0SRB9_THAOC</name>
<dbReference type="InterPro" id="IPR036770">
    <property type="entry name" value="Ankyrin_rpt-contain_sf"/>
</dbReference>
<dbReference type="GO" id="GO:0008270">
    <property type="term" value="F:zinc ion binding"/>
    <property type="evidence" value="ECO:0007669"/>
    <property type="project" value="UniProtKB-KW"/>
</dbReference>
<reference evidence="9 10" key="1">
    <citation type="journal article" date="2012" name="Genome Biol.">
        <title>Genome and low-iron response of an oceanic diatom adapted to chronic iron limitation.</title>
        <authorList>
            <person name="Lommer M."/>
            <person name="Specht M."/>
            <person name="Roy A.S."/>
            <person name="Kraemer L."/>
            <person name="Andreson R."/>
            <person name="Gutowska M.A."/>
            <person name="Wolf J."/>
            <person name="Bergner S.V."/>
            <person name="Schilhabel M.B."/>
            <person name="Klostermeier U.C."/>
            <person name="Beiko R.G."/>
            <person name="Rosenstiel P."/>
            <person name="Hippler M."/>
            <person name="Laroche J."/>
        </authorList>
    </citation>
    <scope>NUCLEOTIDE SEQUENCE [LARGE SCALE GENOMIC DNA]</scope>
    <source>
        <strain evidence="9 10">CCMP1005</strain>
    </source>
</reference>
<evidence type="ECO:0000256" key="4">
    <source>
        <dbReference type="ARBA" id="ARBA00022833"/>
    </source>
</evidence>
<dbReference type="Proteomes" id="UP000266841">
    <property type="component" value="Unassembled WGS sequence"/>
</dbReference>
<keyword evidence="1" id="KW-0479">Metal-binding</keyword>
<dbReference type="PROSITE" id="PS50088">
    <property type="entry name" value="ANK_REPEAT"/>
    <property type="match status" value="1"/>
</dbReference>
<dbReference type="SMART" id="SM00184">
    <property type="entry name" value="RING"/>
    <property type="match status" value="1"/>
</dbReference>
<accession>K0SRB9</accession>
<organism evidence="9 10">
    <name type="scientific">Thalassiosira oceanica</name>
    <name type="common">Marine diatom</name>
    <dbReference type="NCBI Taxonomy" id="159749"/>
    <lineage>
        <taxon>Eukaryota</taxon>
        <taxon>Sar</taxon>
        <taxon>Stramenopiles</taxon>
        <taxon>Ochrophyta</taxon>
        <taxon>Bacillariophyta</taxon>
        <taxon>Coscinodiscophyceae</taxon>
        <taxon>Thalassiosirophycidae</taxon>
        <taxon>Thalassiosirales</taxon>
        <taxon>Thalassiosiraceae</taxon>
        <taxon>Thalassiosira</taxon>
    </lineage>
</organism>
<evidence type="ECO:0000259" key="8">
    <source>
        <dbReference type="PROSITE" id="PS50089"/>
    </source>
</evidence>
<dbReference type="Gene3D" id="3.30.40.10">
    <property type="entry name" value="Zinc/RING finger domain, C3HC4 (zinc finger)"/>
    <property type="match status" value="1"/>
</dbReference>
<comment type="caution">
    <text evidence="9">The sequence shown here is derived from an EMBL/GenBank/DDBJ whole genome shotgun (WGS) entry which is preliminary data.</text>
</comment>